<evidence type="ECO:0000256" key="1">
    <source>
        <dbReference type="SAM" id="Phobius"/>
    </source>
</evidence>
<feature type="transmembrane region" description="Helical" evidence="1">
    <location>
        <begin position="55"/>
        <end position="73"/>
    </location>
</feature>
<evidence type="ECO:0000313" key="2">
    <source>
        <dbReference type="EMBL" id="MFC3197736.1"/>
    </source>
</evidence>
<keyword evidence="1" id="KW-1133">Transmembrane helix</keyword>
<name>A0ABV7JNR1_9SPHI</name>
<dbReference type="Proteomes" id="UP001595526">
    <property type="component" value="Unassembled WGS sequence"/>
</dbReference>
<reference evidence="3" key="1">
    <citation type="journal article" date="2019" name="Int. J. Syst. Evol. Microbiol.">
        <title>The Global Catalogue of Microorganisms (GCM) 10K type strain sequencing project: providing services to taxonomists for standard genome sequencing and annotation.</title>
        <authorList>
            <consortium name="The Broad Institute Genomics Platform"/>
            <consortium name="The Broad Institute Genome Sequencing Center for Infectious Disease"/>
            <person name="Wu L."/>
            <person name="Ma J."/>
        </authorList>
    </citation>
    <scope>NUCLEOTIDE SEQUENCE [LARGE SCALE GENOMIC DNA]</scope>
    <source>
        <strain evidence="3">KCTC 52416</strain>
    </source>
</reference>
<accession>A0ABV7JNR1</accession>
<comment type="caution">
    <text evidence="2">The sequence shown here is derived from an EMBL/GenBank/DDBJ whole genome shotgun (WGS) entry which is preliminary data.</text>
</comment>
<feature type="transmembrane region" description="Helical" evidence="1">
    <location>
        <begin position="21"/>
        <end position="43"/>
    </location>
</feature>
<evidence type="ECO:0008006" key="4">
    <source>
        <dbReference type="Google" id="ProtNLM"/>
    </source>
</evidence>
<protein>
    <recommendedName>
        <fullName evidence="4">PH domain-containing protein</fullName>
    </recommendedName>
</protein>
<organism evidence="2 3">
    <name type="scientific">Parapedobacter deserti</name>
    <dbReference type="NCBI Taxonomy" id="1912957"/>
    <lineage>
        <taxon>Bacteria</taxon>
        <taxon>Pseudomonadati</taxon>
        <taxon>Bacteroidota</taxon>
        <taxon>Sphingobacteriia</taxon>
        <taxon>Sphingobacteriales</taxon>
        <taxon>Sphingobacteriaceae</taxon>
        <taxon>Parapedobacter</taxon>
    </lineage>
</organism>
<keyword evidence="3" id="KW-1185">Reference proteome</keyword>
<evidence type="ECO:0000313" key="3">
    <source>
        <dbReference type="Proteomes" id="UP001595526"/>
    </source>
</evidence>
<gene>
    <name evidence="2" type="ORF">ACFOET_08940</name>
</gene>
<keyword evidence="1" id="KW-0812">Transmembrane</keyword>
<dbReference type="EMBL" id="JBHRTA010000029">
    <property type="protein sequence ID" value="MFC3197736.1"/>
    <property type="molecule type" value="Genomic_DNA"/>
</dbReference>
<keyword evidence="1" id="KW-0472">Membrane</keyword>
<dbReference type="RefSeq" id="WP_379021711.1">
    <property type="nucleotide sequence ID" value="NZ_JBHRTA010000029.1"/>
</dbReference>
<proteinExistence type="predicted"/>
<sequence length="182" mass="21391">MIKKKAADRIQLTKRQLFWHFSVVPLLLVPPIVILIDFVSMYLDDTYKTVPTKAELLWSAMIFIGLALISFFAQRARLRFKVFEIQYNDGQFENALKMTCENLKWRILIKRKSYVRAGRYWNWSLSWGELITIKRKKGKILINSICDPDAIPSVISYGWNRHNVKTFMSNLKKQSETVSDIL</sequence>